<organism evidence="2 3">
    <name type="scientific">Cladobotryum mycophilum</name>
    <dbReference type="NCBI Taxonomy" id="491253"/>
    <lineage>
        <taxon>Eukaryota</taxon>
        <taxon>Fungi</taxon>
        <taxon>Dikarya</taxon>
        <taxon>Ascomycota</taxon>
        <taxon>Pezizomycotina</taxon>
        <taxon>Sordariomycetes</taxon>
        <taxon>Hypocreomycetidae</taxon>
        <taxon>Hypocreales</taxon>
        <taxon>Hypocreaceae</taxon>
        <taxon>Cladobotryum</taxon>
    </lineage>
</organism>
<proteinExistence type="predicted"/>
<evidence type="ECO:0000256" key="1">
    <source>
        <dbReference type="SAM" id="MobiDB-lite"/>
    </source>
</evidence>
<evidence type="ECO:0008006" key="4">
    <source>
        <dbReference type="Google" id="ProtNLM"/>
    </source>
</evidence>
<reference evidence="2 3" key="1">
    <citation type="submission" date="2024-01" db="EMBL/GenBank/DDBJ databases">
        <title>Complete genome of Cladobotryum mycophilum ATHUM6906.</title>
        <authorList>
            <person name="Christinaki A.C."/>
            <person name="Myridakis A.I."/>
            <person name="Kouvelis V.N."/>
        </authorList>
    </citation>
    <scope>NUCLEOTIDE SEQUENCE [LARGE SCALE GENOMIC DNA]</scope>
    <source>
        <strain evidence="2 3">ATHUM6906</strain>
    </source>
</reference>
<comment type="caution">
    <text evidence="2">The sequence shown here is derived from an EMBL/GenBank/DDBJ whole genome shotgun (WGS) entry which is preliminary data.</text>
</comment>
<evidence type="ECO:0000313" key="2">
    <source>
        <dbReference type="EMBL" id="KAK5991769.1"/>
    </source>
</evidence>
<dbReference type="Pfam" id="PF09797">
    <property type="entry name" value="NatB_MDM20"/>
    <property type="match status" value="1"/>
</dbReference>
<dbReference type="EMBL" id="JAVFKD010000013">
    <property type="protein sequence ID" value="KAK5991769.1"/>
    <property type="molecule type" value="Genomic_DNA"/>
</dbReference>
<sequence length="976" mass="107976">MNRQGPRLKNGVDLQLQNAFSDGNWPVAIRLAEKRAKTLNDQYYEVVKVCAESQLDDPTAKFAAVAVVWQYVKDGTVVKDVDAIDLLEWATQNLLHEDDFPQTIGPLRVRAAKASPKDKNGVTRCLESCLLHWDLVSAQQIAAIVDRSFPGERDFLFWNIVITHMLSLSSQSPPEKKKLYGTLAQKQIERAAQATEQAESSQDGPKAPARRVQTEEEILLLYDVVESHGTADDFGKLISSSVFSPVSQFRRGRKEVLQRAVAKYSRDGNWAIVFTLCKECLSETDGEGQPTLLASDFLIWKHFISAASHLKDADQKATEDVRELLAKLLASKNMRPMYRRNILLARVSAAFELGPSDEEDAIDGQPTSLRLRELIYYIKDQSTSAACFNDVKGFLERLDVGGLKYLAFEHLPQLSSGDANDVNTARINLLSLKTKYFTLTRRLKSTNIQSEPGPRCAVCESKVDASICRACLSRLSKAAVESYSSHKSSEGSAIATEIVPELGILISFCSLNQAFGSQQYGDVSPSARRHLLRAVLLLEDQLTKNPTHGQISLILVQLHLFLGSVYRASEIWEAVGVKRTIVDSLAPIFYDRLSSVSPSLLSPTDDWGSYLIGLLKSHYNASLKLKMPRRLVDSFEAGSYSSVMGIPHYIENLRASSTRVMSLTEGRRAERLLGLSGDFMSDPRYYEVNDDVSLVQVVDYGSFPSWGSATSQALHLRLGLGPDLSNRRSHLSLLSETFHDLLSYKPPPIYKVSASSDAEQIFVIEMMSRLSNSFANFLVGPDGEFTSSELVYFEALSLLSTLITLCVGIDRSAPLPGLDQLMDAVKAALETLQAKVSGQKSGIEHTVALLGSMHNVSLLRDMAVAAKSSAQWLLGFNERERERDRSGKSCLPKELVTQIKGLQAAADLAIKDGQGLITRLKGEVVSRDFDANLKRWILDAKEDGDDEVVSVLTLGLISEVVESWQANVKGWGQVKW</sequence>
<accession>A0ABR0SHX5</accession>
<gene>
    <name evidence="2" type="ORF">PT974_07803</name>
</gene>
<feature type="compositionally biased region" description="Low complexity" evidence="1">
    <location>
        <begin position="191"/>
        <end position="202"/>
    </location>
</feature>
<protein>
    <recommendedName>
        <fullName evidence="4">N-acetyltransferase B complex non catalytic subunit</fullName>
    </recommendedName>
</protein>
<evidence type="ECO:0000313" key="3">
    <source>
        <dbReference type="Proteomes" id="UP001338125"/>
    </source>
</evidence>
<keyword evidence="3" id="KW-1185">Reference proteome</keyword>
<feature type="region of interest" description="Disordered" evidence="1">
    <location>
        <begin position="191"/>
        <end position="211"/>
    </location>
</feature>
<name>A0ABR0SHX5_9HYPO</name>
<dbReference type="InterPro" id="IPR019183">
    <property type="entry name" value="NAA25_NatB_aux_su"/>
</dbReference>
<dbReference type="Proteomes" id="UP001338125">
    <property type="component" value="Unassembled WGS sequence"/>
</dbReference>